<comment type="catalytic activity">
    <reaction evidence="1 6">
        <text>The enzyme specifically hydrolyzes (1-&gt;4)-beta-D-galactosidic linkages in type I arabinogalactans.</text>
        <dbReference type="EC" id="3.2.1.89"/>
    </reaction>
</comment>
<evidence type="ECO:0000256" key="6">
    <source>
        <dbReference type="RuleBase" id="RU361192"/>
    </source>
</evidence>
<dbReference type="EMBL" id="JBHLUH010000036">
    <property type="protein sequence ID" value="MFC0529522.1"/>
    <property type="molecule type" value="Genomic_DNA"/>
</dbReference>
<organism evidence="9 10">
    <name type="scientific">Phytohabitans kaempferiae</name>
    <dbReference type="NCBI Taxonomy" id="1620943"/>
    <lineage>
        <taxon>Bacteria</taxon>
        <taxon>Bacillati</taxon>
        <taxon>Actinomycetota</taxon>
        <taxon>Actinomycetes</taxon>
        <taxon>Micromonosporales</taxon>
        <taxon>Micromonosporaceae</taxon>
    </lineage>
</organism>
<dbReference type="InterPro" id="IPR011081">
    <property type="entry name" value="Big_4"/>
</dbReference>
<dbReference type="InterPro" id="IPR017853">
    <property type="entry name" value="GH"/>
</dbReference>
<dbReference type="InterPro" id="IPR000421">
    <property type="entry name" value="FA58C"/>
</dbReference>
<dbReference type="Gene3D" id="2.60.120.260">
    <property type="entry name" value="Galactose-binding domain-like"/>
    <property type="match status" value="1"/>
</dbReference>
<dbReference type="InterPro" id="IPR008979">
    <property type="entry name" value="Galactose-bd-like_sf"/>
</dbReference>
<evidence type="ECO:0000313" key="10">
    <source>
        <dbReference type="Proteomes" id="UP001589867"/>
    </source>
</evidence>
<evidence type="ECO:0000256" key="3">
    <source>
        <dbReference type="ARBA" id="ARBA00012556"/>
    </source>
</evidence>
<dbReference type="PANTHER" id="PTHR34983">
    <property type="entry name" value="ARABINOGALACTAN ENDO-BETA-1,4-GALACTANASE A"/>
    <property type="match status" value="1"/>
</dbReference>
<dbReference type="Proteomes" id="UP001589867">
    <property type="component" value="Unassembled WGS sequence"/>
</dbReference>
<dbReference type="Pfam" id="PF07745">
    <property type="entry name" value="Glyco_hydro_53"/>
    <property type="match status" value="1"/>
</dbReference>
<dbReference type="PROSITE" id="PS50022">
    <property type="entry name" value="FA58C_3"/>
    <property type="match status" value="1"/>
</dbReference>
<accession>A0ABV6M4A5</accession>
<comment type="caution">
    <text evidence="9">The sequence shown here is derived from an EMBL/GenBank/DDBJ whole genome shotgun (WGS) entry which is preliminary data.</text>
</comment>
<dbReference type="PANTHER" id="PTHR34983:SF1">
    <property type="entry name" value="ARABINOGALACTAN ENDO-BETA-1,4-GALACTANASE A"/>
    <property type="match status" value="1"/>
</dbReference>
<feature type="region of interest" description="Disordered" evidence="7">
    <location>
        <begin position="769"/>
        <end position="791"/>
    </location>
</feature>
<dbReference type="SUPFAM" id="SSF51445">
    <property type="entry name" value="(Trans)glycosidases"/>
    <property type="match status" value="1"/>
</dbReference>
<protein>
    <recommendedName>
        <fullName evidence="3 6">Arabinogalactan endo-beta-1,4-galactanase</fullName>
        <ecNumber evidence="3 6">3.2.1.89</ecNumber>
    </recommendedName>
</protein>
<evidence type="ECO:0000256" key="4">
    <source>
        <dbReference type="ARBA" id="ARBA00022801"/>
    </source>
</evidence>
<feature type="chain" id="PRO_5045010146" description="Arabinogalactan endo-beta-1,4-galactanase" evidence="6">
    <location>
        <begin position="32"/>
        <end position="791"/>
    </location>
</feature>
<keyword evidence="5 6" id="KW-0326">Glycosidase</keyword>
<dbReference type="EC" id="3.2.1.89" evidence="3 6"/>
<dbReference type="SUPFAM" id="SSF49785">
    <property type="entry name" value="Galactose-binding domain-like"/>
    <property type="match status" value="1"/>
</dbReference>
<keyword evidence="10" id="KW-1185">Reference proteome</keyword>
<gene>
    <name evidence="9" type="ORF">ACFFIA_17850</name>
</gene>
<feature type="domain" description="F5/8 type C" evidence="8">
    <location>
        <begin position="25"/>
        <end position="174"/>
    </location>
</feature>
<evidence type="ECO:0000313" key="9">
    <source>
        <dbReference type="EMBL" id="MFC0529522.1"/>
    </source>
</evidence>
<comment type="similarity">
    <text evidence="2 6">Belongs to the glycosyl hydrolase 53 family.</text>
</comment>
<dbReference type="Pfam" id="PF00754">
    <property type="entry name" value="F5_F8_type_C"/>
    <property type="match status" value="1"/>
</dbReference>
<dbReference type="InterPro" id="IPR011683">
    <property type="entry name" value="Glyco_hydro_53"/>
</dbReference>
<feature type="signal peptide" evidence="6">
    <location>
        <begin position="1"/>
        <end position="31"/>
    </location>
</feature>
<dbReference type="Gene3D" id="3.20.20.80">
    <property type="entry name" value="Glycosidases"/>
    <property type="match status" value="1"/>
</dbReference>
<keyword evidence="4 6" id="KW-0378">Hydrolase</keyword>
<evidence type="ECO:0000256" key="5">
    <source>
        <dbReference type="ARBA" id="ARBA00023295"/>
    </source>
</evidence>
<evidence type="ECO:0000256" key="7">
    <source>
        <dbReference type="SAM" id="MobiDB-lite"/>
    </source>
</evidence>
<reference evidence="9 10" key="1">
    <citation type="submission" date="2024-09" db="EMBL/GenBank/DDBJ databases">
        <authorList>
            <person name="Sun Q."/>
            <person name="Mori K."/>
        </authorList>
    </citation>
    <scope>NUCLEOTIDE SEQUENCE [LARGE SCALE GENOMIC DNA]</scope>
    <source>
        <strain evidence="9 10">TBRC 3947</strain>
    </source>
</reference>
<dbReference type="GO" id="GO:0016787">
    <property type="term" value="F:hydrolase activity"/>
    <property type="evidence" value="ECO:0007669"/>
    <property type="project" value="UniProtKB-KW"/>
</dbReference>
<evidence type="ECO:0000259" key="8">
    <source>
        <dbReference type="PROSITE" id="PS50022"/>
    </source>
</evidence>
<evidence type="ECO:0000256" key="1">
    <source>
        <dbReference type="ARBA" id="ARBA00001695"/>
    </source>
</evidence>
<evidence type="ECO:0000256" key="2">
    <source>
        <dbReference type="ARBA" id="ARBA00010687"/>
    </source>
</evidence>
<keyword evidence="6" id="KW-0732">Signal</keyword>
<dbReference type="RefSeq" id="WP_377252368.1">
    <property type="nucleotide sequence ID" value="NZ_JBHLUH010000036.1"/>
</dbReference>
<dbReference type="Pfam" id="PF07532">
    <property type="entry name" value="Big_4"/>
    <property type="match status" value="1"/>
</dbReference>
<name>A0ABV6M4A5_9ACTN</name>
<proteinExistence type="inferred from homology"/>
<sequence length="791" mass="83294">MRRRTRTTTGAAAALALLGSSLLIAPTPAAAINGQAVINPIESNIAEKFWVSATASSGGQSAAAAIDQDPSTAWHAANQAPGESLTLDLGGTYDNLRKVEVVFPDTGAVYQYRLQASPDGTQWTTIGDRSANARPGRGGVDLFTSPGTRYVRVTITGVSPGATVGISEVKVFNYLRDELILGADISYVDDFQTRDYWVNPLDADRGAGPALLDVVKDRGMEYVRLRVFNEPRSESSGNVNAIPRQGPERTLTSAQWVKQRGLGLGVDFHYADSWADPGKQPKPRAWAELSFPDLQTALYDYTYDYVRQLVNQGTTPDKVAVGNEVNNGFLWGSEATNAPAPGPVIGTANPAYFRNQANVYQSQPGGGILWQYWNSTDPAEYQLYLDSWERFSALVAKGIAAVRAASPTTKVEVHSLVGSGVGNRTGLEKAMEYWHQLLTRLHAQGQDIDVIALSYYPEHHGTMESLERNMYTISTTYPKYPIIITETAYPASGNTPQPNSIYPRTIQGQADAIQRVIQANNDLVNNQGVGMLTWEPASFQTMFRSVPGMSNTYEPHASIDIYNKSAARHVLENTIYTATTVGSAPALPSTVKVLTTAGGAVADTPVTWNALPEGATSAAGQVTVTGTTERGPVTAVVDVVTAYRGVACTSVITGSRSGPLVVSTGVTCLNGATVSGPVTVRAGAGLVATGARISGPITATGAAVAALCGTTVSGPVRLDRSEAVQLGNPMLGCASNTISGPVSVTNTTGWNVIAGNTIAGPLSCSGNTPPPVNNAAPNKTAGPRSGQCAGL</sequence>